<name>A0A1A9LI86_9FLAO</name>
<keyword evidence="3" id="KW-1185">Reference proteome</keyword>
<dbReference type="InterPro" id="IPR050218">
    <property type="entry name" value="LptD"/>
</dbReference>
<organism evidence="2 3">
    <name type="scientific">Aequorivita soesokkakensis</name>
    <dbReference type="NCBI Taxonomy" id="1385699"/>
    <lineage>
        <taxon>Bacteria</taxon>
        <taxon>Pseudomonadati</taxon>
        <taxon>Bacteroidota</taxon>
        <taxon>Flavobacteriia</taxon>
        <taxon>Flavobacteriales</taxon>
        <taxon>Flavobacteriaceae</taxon>
        <taxon>Aequorivita</taxon>
    </lineage>
</organism>
<accession>A0A1A9LI86</accession>
<dbReference type="PANTHER" id="PTHR30189">
    <property type="entry name" value="LPS-ASSEMBLY PROTEIN"/>
    <property type="match status" value="1"/>
</dbReference>
<dbReference type="GO" id="GO:1990351">
    <property type="term" value="C:transporter complex"/>
    <property type="evidence" value="ECO:0007669"/>
    <property type="project" value="TreeGrafter"/>
</dbReference>
<dbReference type="Pfam" id="PF19838">
    <property type="entry name" value="LptD_2"/>
    <property type="match status" value="1"/>
</dbReference>
<dbReference type="OrthoDB" id="9802320at2"/>
<dbReference type="RefSeq" id="WP_068760207.1">
    <property type="nucleotide sequence ID" value="NZ_LXIE01000001.1"/>
</dbReference>
<dbReference type="Proteomes" id="UP000077552">
    <property type="component" value="Unassembled WGS sequence"/>
</dbReference>
<evidence type="ECO:0000313" key="2">
    <source>
        <dbReference type="EMBL" id="OAD92441.1"/>
    </source>
</evidence>
<gene>
    <name evidence="2" type="ORF">A7A78_00565</name>
</gene>
<proteinExistence type="predicted"/>
<protein>
    <submittedName>
        <fullName evidence="2">Organic solvent tolerance protein OstA</fullName>
    </submittedName>
</protein>
<dbReference type="GO" id="GO:0009279">
    <property type="term" value="C:cell outer membrane"/>
    <property type="evidence" value="ECO:0007669"/>
    <property type="project" value="TreeGrafter"/>
</dbReference>
<sequence length="919" mass="104169">MTVSNTEPNLQNNSIVALQTNRHYLTIFLTFLLLGSAVLHAQDIPPKNEANIPKTTKDDTISVNLKPIIGEISEQAQDTVKTDSVKPPKETLSNVVDYYGEDYVFLDRKENKVYMYNKAYIIYEDMRIDAGMIILDYNKNEVYAKGIDSAGVYSQRPVFVQGQNRVEPDSIRHNFETEKTLVFNSRTEQNGISTIAEVTKKINDSVIYLRNVKFTTSKNIDDPEYYFYTRKAKFVPGKKVVTGLTNMYIADVPTPVGLPFAFFPLTADRTSGFIIPTFGQNNNRGFFFQNGGYYFAINDYLDFSLLGDYYTNGSYALRGETSYALRYKFKGNLSARYESLVNSERGFPDFSESSIYNIRWTHSQDTKSSPSSRFSASVNIGSSKYFTQSISQTNNASALVNTLSSSISYSKTFEGEPQVNLSVAATHSQNTQTEQISMSLPNLNTSVSRIYPFAPKDGIKKGIIENINFQYDLTAENRIQTTDSLFFKSEMFNTAQIGAQHSIPVTTNFKILKYLSASMGTNYRETWVLKSTRQRYDETANNGLGGIVKDTVSGFESYRTYNFSTSLGTTVYGLFNFGTDKKIQAIRHVMRPSIGYNINPAFDRYYDEFIVPATAGEAAQVVQYSRFENTLYGAPSKVYSSSIGMSLSNTFEAKIRDRDTTALEPKKVTLLNNLNFSTAYNLAGDSLQWSPLQFSGSIPIIPKLDFNFSGTLDPYALDNNNQKIDVFNINNGGSLFRLTNANVSINYSFSSKDFETKTKDTDRIENETFRNGGRPDDLFGEAADIYDGQIYKEGDDDVDKTNIEWYNYNIPWDVRFAYTITYGNNQRQSEISSQSFMMSTNMELAPRWTVGVSSGYDFKNKGVTLTQFRFQRDLESWQMSFNWTPIGSINTAWYFFIGIKSSVLSDIKYDKRRESDKRL</sequence>
<dbReference type="PANTHER" id="PTHR30189:SF1">
    <property type="entry name" value="LPS-ASSEMBLY PROTEIN LPTD"/>
    <property type="match status" value="1"/>
</dbReference>
<dbReference type="InterPro" id="IPR045659">
    <property type="entry name" value="LptD_2"/>
</dbReference>
<reference evidence="2 3" key="1">
    <citation type="submission" date="2016-05" db="EMBL/GenBank/DDBJ databases">
        <title>Genome sequencing of Vitellibacter soesokkakensis RSSK-12.</title>
        <authorList>
            <person name="Thevarajoo S."/>
            <person name="Selvaratnam C."/>
            <person name="Goh K.M."/>
            <person name="Chan K.-G."/>
            <person name="Chong C.S."/>
        </authorList>
    </citation>
    <scope>NUCLEOTIDE SEQUENCE [LARGE SCALE GENOMIC DNA]</scope>
    <source>
        <strain evidence="2 3">RSSK-12</strain>
    </source>
</reference>
<dbReference type="STRING" id="1385699.A7A78_00565"/>
<dbReference type="EMBL" id="LXIE01000001">
    <property type="protein sequence ID" value="OAD92441.1"/>
    <property type="molecule type" value="Genomic_DNA"/>
</dbReference>
<evidence type="ECO:0000259" key="1">
    <source>
        <dbReference type="Pfam" id="PF19838"/>
    </source>
</evidence>
<comment type="caution">
    <text evidence="2">The sequence shown here is derived from an EMBL/GenBank/DDBJ whole genome shotgun (WGS) entry which is preliminary data.</text>
</comment>
<feature type="domain" description="LPS-assembly protein LptD central" evidence="1">
    <location>
        <begin position="240"/>
        <end position="715"/>
    </location>
</feature>
<evidence type="ECO:0000313" key="3">
    <source>
        <dbReference type="Proteomes" id="UP000077552"/>
    </source>
</evidence>
<dbReference type="AlphaFoldDB" id="A0A1A9LI86"/>